<proteinExistence type="inferred from homology"/>
<comment type="similarity">
    <text evidence="1">Belongs to the complex I NDUFA12 subunit family.</text>
</comment>
<protein>
    <recommendedName>
        <fullName evidence="4">NADH dehydrogenase [ubiquinone] 1 alpha subcomplex subunit 12</fullName>
    </recommendedName>
</protein>
<evidence type="ECO:0000313" key="3">
    <source>
        <dbReference type="Proteomes" id="UP000759131"/>
    </source>
</evidence>
<dbReference type="GO" id="GO:0032981">
    <property type="term" value="P:mitochondrial respiratory chain complex I assembly"/>
    <property type="evidence" value="ECO:0007669"/>
    <property type="project" value="TreeGrafter"/>
</dbReference>
<evidence type="ECO:0008006" key="4">
    <source>
        <dbReference type="Google" id="ProtNLM"/>
    </source>
</evidence>
<evidence type="ECO:0000313" key="2">
    <source>
        <dbReference type="EMBL" id="CAD7641798.1"/>
    </source>
</evidence>
<dbReference type="EMBL" id="OC880484">
    <property type="protein sequence ID" value="CAD7641798.1"/>
    <property type="molecule type" value="Genomic_DNA"/>
</dbReference>
<dbReference type="Proteomes" id="UP000759131">
    <property type="component" value="Unassembled WGS sequence"/>
</dbReference>
<evidence type="ECO:0000256" key="1">
    <source>
        <dbReference type="ARBA" id="ARBA00007355"/>
    </source>
</evidence>
<name>A0A7R9LIZ0_9ACAR</name>
<organism evidence="2">
    <name type="scientific">Medioppia subpectinata</name>
    <dbReference type="NCBI Taxonomy" id="1979941"/>
    <lineage>
        <taxon>Eukaryota</taxon>
        <taxon>Metazoa</taxon>
        <taxon>Ecdysozoa</taxon>
        <taxon>Arthropoda</taxon>
        <taxon>Chelicerata</taxon>
        <taxon>Arachnida</taxon>
        <taxon>Acari</taxon>
        <taxon>Acariformes</taxon>
        <taxon>Sarcoptiformes</taxon>
        <taxon>Oribatida</taxon>
        <taxon>Brachypylina</taxon>
        <taxon>Oppioidea</taxon>
        <taxon>Oppiidae</taxon>
        <taxon>Medioppia</taxon>
    </lineage>
</organism>
<dbReference type="PANTHER" id="PTHR32470:SF2">
    <property type="entry name" value="NADH DEHYDROGENASE [UBIQUINONE] 1 ALPHA SUBCOMPLEX ASSEMBLY FACTOR 2"/>
    <property type="match status" value="1"/>
</dbReference>
<sequence length="144" mass="17512">MSYRGRSTFFVIIERFIDSLKPKNLKSNVKLIGDDYLGNKYFESHAKQLFDRRIEPKRWFEPKREDLWDQPLPPEWNAWLRMRRTDPPTTEEIEYNLMVERKKKEMNETTKAPKTDNKFNSFPTYEEYDDFSGMKDSLRNKDKT</sequence>
<dbReference type="GO" id="GO:0045271">
    <property type="term" value="C:respiratory chain complex I"/>
    <property type="evidence" value="ECO:0007669"/>
    <property type="project" value="InterPro"/>
</dbReference>
<dbReference type="Pfam" id="PF05071">
    <property type="entry name" value="NDUFA12"/>
    <property type="match status" value="1"/>
</dbReference>
<dbReference type="InterPro" id="IPR052618">
    <property type="entry name" value="ComplexI_NDUFA12"/>
</dbReference>
<dbReference type="EMBL" id="CAJPIZ010025909">
    <property type="protein sequence ID" value="CAG2118888.1"/>
    <property type="molecule type" value="Genomic_DNA"/>
</dbReference>
<keyword evidence="3" id="KW-1185">Reference proteome</keyword>
<dbReference type="GO" id="GO:0005739">
    <property type="term" value="C:mitochondrion"/>
    <property type="evidence" value="ECO:0007669"/>
    <property type="project" value="TreeGrafter"/>
</dbReference>
<gene>
    <name evidence="2" type="ORF">OSB1V03_LOCUS18838</name>
</gene>
<dbReference type="InterPro" id="IPR007763">
    <property type="entry name" value="NDUFA12"/>
</dbReference>
<accession>A0A7R9LIZ0</accession>
<dbReference type="PANTHER" id="PTHR32470">
    <property type="entry name" value="ADH DEHYDROGENASE [UBIQUINONE] 1 ALPHA SUBCOMPLEX ASSEMBLY FACTOR 2"/>
    <property type="match status" value="1"/>
</dbReference>
<dbReference type="AlphaFoldDB" id="A0A7R9LIZ0"/>
<dbReference type="OrthoDB" id="10255576at2759"/>
<reference evidence="2" key="1">
    <citation type="submission" date="2020-11" db="EMBL/GenBank/DDBJ databases">
        <authorList>
            <person name="Tran Van P."/>
        </authorList>
    </citation>
    <scope>NUCLEOTIDE SEQUENCE</scope>
</reference>